<dbReference type="OrthoDB" id="676979at2759"/>
<dbReference type="SMART" id="SM00255">
    <property type="entry name" value="TIR"/>
    <property type="match status" value="1"/>
</dbReference>
<keyword evidence="10" id="KW-0325">Glycoprotein</keyword>
<dbReference type="InterPro" id="IPR032675">
    <property type="entry name" value="LRR_dom_sf"/>
</dbReference>
<evidence type="ECO:0000256" key="11">
    <source>
        <dbReference type="SAM" id="Phobius"/>
    </source>
</evidence>
<dbReference type="SUPFAM" id="SSF52058">
    <property type="entry name" value="L domain-like"/>
    <property type="match status" value="3"/>
</dbReference>
<evidence type="ECO:0000256" key="8">
    <source>
        <dbReference type="ARBA" id="ARBA00023136"/>
    </source>
</evidence>
<evidence type="ECO:0000256" key="6">
    <source>
        <dbReference type="ARBA" id="ARBA00022737"/>
    </source>
</evidence>
<dbReference type="InterPro" id="IPR001611">
    <property type="entry name" value="Leu-rich_rpt"/>
</dbReference>
<evidence type="ECO:0000256" key="10">
    <source>
        <dbReference type="ARBA" id="ARBA00023180"/>
    </source>
</evidence>
<keyword evidence="6" id="KW-0677">Repeat</keyword>
<dbReference type="GO" id="GO:0005886">
    <property type="term" value="C:plasma membrane"/>
    <property type="evidence" value="ECO:0007669"/>
    <property type="project" value="TreeGrafter"/>
</dbReference>
<keyword evidence="9" id="KW-0675">Receptor</keyword>
<protein>
    <submittedName>
        <fullName evidence="13">TLR13</fullName>
    </submittedName>
</protein>
<dbReference type="Proteomes" id="UP000507470">
    <property type="component" value="Unassembled WGS sequence"/>
</dbReference>
<comment type="subcellular location">
    <subcellularLocation>
        <location evidence="1">Membrane</location>
        <topology evidence="1">Single-pass membrane protein</topology>
    </subcellularLocation>
</comment>
<dbReference type="AlphaFoldDB" id="A0A6J8AAN6"/>
<evidence type="ECO:0000256" key="9">
    <source>
        <dbReference type="ARBA" id="ARBA00023170"/>
    </source>
</evidence>
<reference evidence="13 14" key="1">
    <citation type="submission" date="2020-06" db="EMBL/GenBank/DDBJ databases">
        <authorList>
            <person name="Li R."/>
            <person name="Bekaert M."/>
        </authorList>
    </citation>
    <scope>NUCLEOTIDE SEQUENCE [LARGE SCALE GENOMIC DNA]</scope>
    <source>
        <strain evidence="14">wild</strain>
    </source>
</reference>
<dbReference type="EMBL" id="CACVKT020000904">
    <property type="protein sequence ID" value="CAC5363656.1"/>
    <property type="molecule type" value="Genomic_DNA"/>
</dbReference>
<dbReference type="PANTHER" id="PTHR24365:SF541">
    <property type="entry name" value="PROTEIN TOLL-RELATED"/>
    <property type="match status" value="1"/>
</dbReference>
<dbReference type="Gene3D" id="3.80.10.10">
    <property type="entry name" value="Ribonuclease Inhibitor"/>
    <property type="match status" value="5"/>
</dbReference>
<dbReference type="Pfam" id="PF01582">
    <property type="entry name" value="TIR"/>
    <property type="match status" value="1"/>
</dbReference>
<dbReference type="InterPro" id="IPR000157">
    <property type="entry name" value="TIR_dom"/>
</dbReference>
<evidence type="ECO:0000259" key="12">
    <source>
        <dbReference type="PROSITE" id="PS50104"/>
    </source>
</evidence>
<comment type="similarity">
    <text evidence="2">Belongs to the Toll-like receptor family.</text>
</comment>
<evidence type="ECO:0000313" key="13">
    <source>
        <dbReference type="EMBL" id="CAC5363656.1"/>
    </source>
</evidence>
<evidence type="ECO:0000313" key="14">
    <source>
        <dbReference type="Proteomes" id="UP000507470"/>
    </source>
</evidence>
<dbReference type="PANTHER" id="PTHR24365">
    <property type="entry name" value="TOLL-LIKE RECEPTOR"/>
    <property type="match status" value="1"/>
</dbReference>
<accession>A0A6J8AAN6</accession>
<keyword evidence="8 11" id="KW-0472">Membrane</keyword>
<evidence type="ECO:0000256" key="2">
    <source>
        <dbReference type="ARBA" id="ARBA00009634"/>
    </source>
</evidence>
<dbReference type="Pfam" id="PF13855">
    <property type="entry name" value="LRR_8"/>
    <property type="match status" value="1"/>
</dbReference>
<dbReference type="InterPro" id="IPR035897">
    <property type="entry name" value="Toll_tir_struct_dom_sf"/>
</dbReference>
<sequence>MTKTCAECDCNLTVINCANNGLNRYPNFSLYETVRIINFSHNNLEYIPDAYLLPDQLLILDLSFNKINRSENYSLSDLKTLQQLDLSNNSFHSVLDGRKLPESVIHLDMSVNEINSFGRYPFANSRRLQVLDLHQNRLSYNRTVFKRNVFNNLQSLTDLNIGQNGYDTIEPVYPDEVFKHLKSLRTLVIDGFLTTSFGKVFSEMKNLQALSINNLMLPNLGIETITENYFENLSQITALEISFNRYVQINTSGSEIHLKSIESGAIAKLTNLRSLDISFNSMLGFCGLRNITHDLPNTDIKILKANQIYCPYGFSTILFVDDIKPLKDTNLEELYLDGNRLEMTEDLAPTYLPKTLRVLSLMGNRLRLDKYKVDGIFTLTGINSLFLSYQDQTQSQEVHSGWFVCNDFTDTIQCLSDRKSNKQSCMLQKQNGGVSSQQRQVSYKSDELGLIAETYSSDCVNCLDSVKHPRTRDIQSYPHLTAADIQHYPPPNCTFDPLISFVNMIPPNTKHIYFESSNLGDIIIPNWMSYDTLEYISLRGNNFQNFLGPVCNVTNVKILDLSENMCLNISKHFFIGFINLEELFIQGNLLGDAMKTFEHGGLFEKQLKLKILNISSNRIATLPNNFFAHVPNIETLDISHNLLTDWNVTISYLWKLNVLDLSYNQITFLSDKAMEKLDKITSQNIKIRMMHNPFECSCDSLSFLLWFKKHRNRMGSYSNVTCKNSERELIYVKDVLLSLQKKCSSKVGLIIGAGLFLFISLVMIFGAIVYRYRIRLRYSFHMFKRQYFGGYEPLHVIQNYTFDAFISYADQDRQFVINRLIELEKKKGKRLCIHHRDFIPGNEIAENIINGIHHSRKTICLITREFLKSNWCNYEFNIARMEGICSRERENIIIVILMEDIPFKQLPIRIMEVIVEETYLSFAECLNDDDRFLDLLATAIEN</sequence>
<feature type="domain" description="TIR" evidence="12">
    <location>
        <begin position="800"/>
        <end position="940"/>
    </location>
</feature>
<evidence type="ECO:0000256" key="7">
    <source>
        <dbReference type="ARBA" id="ARBA00022989"/>
    </source>
</evidence>
<evidence type="ECO:0000256" key="1">
    <source>
        <dbReference type="ARBA" id="ARBA00004167"/>
    </source>
</evidence>
<name>A0A6J8AAN6_MYTCO</name>
<gene>
    <name evidence="13" type="ORF">MCOR_4997</name>
</gene>
<keyword evidence="7 11" id="KW-1133">Transmembrane helix</keyword>
<dbReference type="SUPFAM" id="SSF52200">
    <property type="entry name" value="Toll/Interleukin receptor TIR domain"/>
    <property type="match status" value="1"/>
</dbReference>
<dbReference type="SMART" id="SM00369">
    <property type="entry name" value="LRR_TYP"/>
    <property type="match status" value="4"/>
</dbReference>
<evidence type="ECO:0000256" key="3">
    <source>
        <dbReference type="ARBA" id="ARBA00022614"/>
    </source>
</evidence>
<keyword evidence="4 11" id="KW-0812">Transmembrane</keyword>
<evidence type="ECO:0000256" key="4">
    <source>
        <dbReference type="ARBA" id="ARBA00022692"/>
    </source>
</evidence>
<keyword evidence="3" id="KW-0433">Leucine-rich repeat</keyword>
<dbReference type="GO" id="GO:0038023">
    <property type="term" value="F:signaling receptor activity"/>
    <property type="evidence" value="ECO:0007669"/>
    <property type="project" value="TreeGrafter"/>
</dbReference>
<evidence type="ECO:0000256" key="5">
    <source>
        <dbReference type="ARBA" id="ARBA00022729"/>
    </source>
</evidence>
<proteinExistence type="inferred from homology"/>
<dbReference type="Gene3D" id="3.40.50.10140">
    <property type="entry name" value="Toll/interleukin-1 receptor homology (TIR) domain"/>
    <property type="match status" value="1"/>
</dbReference>
<keyword evidence="14" id="KW-1185">Reference proteome</keyword>
<dbReference type="GO" id="GO:0007165">
    <property type="term" value="P:signal transduction"/>
    <property type="evidence" value="ECO:0007669"/>
    <property type="project" value="InterPro"/>
</dbReference>
<dbReference type="PROSITE" id="PS51450">
    <property type="entry name" value="LRR"/>
    <property type="match status" value="4"/>
</dbReference>
<dbReference type="InterPro" id="IPR003591">
    <property type="entry name" value="Leu-rich_rpt_typical-subtyp"/>
</dbReference>
<dbReference type="PROSITE" id="PS50104">
    <property type="entry name" value="TIR"/>
    <property type="match status" value="1"/>
</dbReference>
<keyword evidence="5" id="KW-0732">Signal</keyword>
<dbReference type="SMART" id="SM00365">
    <property type="entry name" value="LRR_SD22"/>
    <property type="match status" value="6"/>
</dbReference>
<feature type="transmembrane region" description="Helical" evidence="11">
    <location>
        <begin position="747"/>
        <end position="770"/>
    </location>
</feature>
<organism evidence="13 14">
    <name type="scientific">Mytilus coruscus</name>
    <name type="common">Sea mussel</name>
    <dbReference type="NCBI Taxonomy" id="42192"/>
    <lineage>
        <taxon>Eukaryota</taxon>
        <taxon>Metazoa</taxon>
        <taxon>Spiralia</taxon>
        <taxon>Lophotrochozoa</taxon>
        <taxon>Mollusca</taxon>
        <taxon>Bivalvia</taxon>
        <taxon>Autobranchia</taxon>
        <taxon>Pteriomorphia</taxon>
        <taxon>Mytilida</taxon>
        <taxon>Mytiloidea</taxon>
        <taxon>Mytilidae</taxon>
        <taxon>Mytilinae</taxon>
        <taxon>Mytilus</taxon>
    </lineage>
</organism>